<dbReference type="Pfam" id="PF00096">
    <property type="entry name" value="zf-C2H2"/>
    <property type="match status" value="7"/>
</dbReference>
<dbReference type="GO" id="GO:0045893">
    <property type="term" value="P:positive regulation of DNA-templated transcription"/>
    <property type="evidence" value="ECO:0007669"/>
    <property type="project" value="UniProtKB-ARBA"/>
</dbReference>
<keyword evidence="9" id="KW-0539">Nucleus</keyword>
<feature type="domain" description="C2H2-type" evidence="12">
    <location>
        <begin position="647"/>
        <end position="674"/>
    </location>
</feature>
<feature type="region of interest" description="Disordered" evidence="11">
    <location>
        <begin position="406"/>
        <end position="479"/>
    </location>
</feature>
<dbReference type="AlphaFoldDB" id="A0AAV1F2U9"/>
<feature type="domain" description="C2H2-type" evidence="12">
    <location>
        <begin position="332"/>
        <end position="359"/>
    </location>
</feature>
<evidence type="ECO:0000256" key="2">
    <source>
        <dbReference type="ARBA" id="ARBA00022723"/>
    </source>
</evidence>
<evidence type="ECO:0000256" key="7">
    <source>
        <dbReference type="ARBA" id="ARBA00023125"/>
    </source>
</evidence>
<evidence type="ECO:0000256" key="9">
    <source>
        <dbReference type="ARBA" id="ARBA00023242"/>
    </source>
</evidence>
<keyword evidence="8" id="KW-0804">Transcription</keyword>
<feature type="compositionally biased region" description="Acidic residues" evidence="11">
    <location>
        <begin position="856"/>
        <end position="873"/>
    </location>
</feature>
<feature type="region of interest" description="Disordered" evidence="11">
    <location>
        <begin position="174"/>
        <end position="228"/>
    </location>
</feature>
<dbReference type="PROSITE" id="PS50157">
    <property type="entry name" value="ZINC_FINGER_C2H2_2"/>
    <property type="match status" value="12"/>
</dbReference>
<dbReference type="SUPFAM" id="SSF57667">
    <property type="entry name" value="beta-beta-alpha zinc fingers"/>
    <property type="match status" value="5"/>
</dbReference>
<dbReference type="Proteomes" id="UP001178508">
    <property type="component" value="Chromosome 4"/>
</dbReference>
<dbReference type="FunFam" id="3.30.160.60:FF:001132">
    <property type="entry name" value="Zinc finger protein 341"/>
    <property type="match status" value="1"/>
</dbReference>
<feature type="compositionally biased region" description="Acidic residues" evidence="11">
    <location>
        <begin position="892"/>
        <end position="904"/>
    </location>
</feature>
<feature type="domain" description="C2H2-type" evidence="12">
    <location>
        <begin position="675"/>
        <end position="702"/>
    </location>
</feature>
<dbReference type="FunFam" id="3.30.160.60:FF:000618">
    <property type="entry name" value="zinc finger protein 341 isoform X1"/>
    <property type="match status" value="1"/>
</dbReference>
<dbReference type="GO" id="GO:0003677">
    <property type="term" value="F:DNA binding"/>
    <property type="evidence" value="ECO:0007669"/>
    <property type="project" value="UniProtKB-KW"/>
</dbReference>
<reference evidence="13" key="1">
    <citation type="submission" date="2023-08" db="EMBL/GenBank/DDBJ databases">
        <authorList>
            <person name="Alioto T."/>
            <person name="Alioto T."/>
            <person name="Gomez Garrido J."/>
        </authorList>
    </citation>
    <scope>NUCLEOTIDE SEQUENCE</scope>
</reference>
<keyword evidence="4 10" id="KW-0863">Zinc-finger</keyword>
<dbReference type="EMBL" id="OY660867">
    <property type="protein sequence ID" value="CAJ1055295.1"/>
    <property type="molecule type" value="Genomic_DNA"/>
</dbReference>
<feature type="compositionally biased region" description="Polar residues" evidence="11">
    <location>
        <begin position="916"/>
        <end position="930"/>
    </location>
</feature>
<accession>A0AAV1F2U9</accession>
<comment type="subcellular location">
    <subcellularLocation>
        <location evidence="1">Nucleus</location>
    </subcellularLocation>
</comment>
<keyword evidence="2" id="KW-0479">Metal-binding</keyword>
<feature type="domain" description="C2H2-type" evidence="12">
    <location>
        <begin position="526"/>
        <end position="555"/>
    </location>
</feature>
<feature type="domain" description="C2H2-type" evidence="12">
    <location>
        <begin position="556"/>
        <end position="578"/>
    </location>
</feature>
<evidence type="ECO:0000256" key="10">
    <source>
        <dbReference type="PROSITE-ProRule" id="PRU00042"/>
    </source>
</evidence>
<evidence type="ECO:0000256" key="8">
    <source>
        <dbReference type="ARBA" id="ARBA00023163"/>
    </source>
</evidence>
<feature type="domain" description="C2H2-type" evidence="12">
    <location>
        <begin position="498"/>
        <end position="525"/>
    </location>
</feature>
<gene>
    <name evidence="13" type="ORF">XNOV1_A017542</name>
</gene>
<feature type="domain" description="C2H2-type" evidence="12">
    <location>
        <begin position="703"/>
        <end position="735"/>
    </location>
</feature>
<dbReference type="InterPro" id="IPR013087">
    <property type="entry name" value="Znf_C2H2_type"/>
</dbReference>
<dbReference type="PANTHER" id="PTHR24379:SF121">
    <property type="entry name" value="C2H2-TYPE DOMAIN-CONTAINING PROTEIN"/>
    <property type="match status" value="1"/>
</dbReference>
<keyword evidence="7" id="KW-0238">DNA-binding</keyword>
<evidence type="ECO:0000256" key="1">
    <source>
        <dbReference type="ARBA" id="ARBA00004123"/>
    </source>
</evidence>
<feature type="domain" description="C2H2-type" evidence="12">
    <location>
        <begin position="593"/>
        <end position="622"/>
    </location>
</feature>
<dbReference type="FunFam" id="3.30.160.60:FF:000611">
    <property type="entry name" value="zinc finger protein 341 isoform X1"/>
    <property type="match status" value="1"/>
</dbReference>
<feature type="domain" description="C2H2-type" evidence="12">
    <location>
        <begin position="764"/>
        <end position="791"/>
    </location>
</feature>
<evidence type="ECO:0000256" key="11">
    <source>
        <dbReference type="SAM" id="MobiDB-lite"/>
    </source>
</evidence>
<dbReference type="InterPro" id="IPR036236">
    <property type="entry name" value="Znf_C2H2_sf"/>
</dbReference>
<dbReference type="FunFam" id="3.30.160.60:FF:000867">
    <property type="entry name" value="Zinc finger protein 341"/>
    <property type="match status" value="1"/>
</dbReference>
<evidence type="ECO:0000313" key="14">
    <source>
        <dbReference type="Proteomes" id="UP001178508"/>
    </source>
</evidence>
<keyword evidence="3" id="KW-0677">Repeat</keyword>
<name>A0AAV1F2U9_XYRNO</name>
<keyword evidence="5" id="KW-0862">Zinc</keyword>
<feature type="domain" description="C2H2-type" evidence="12">
    <location>
        <begin position="360"/>
        <end position="382"/>
    </location>
</feature>
<dbReference type="GO" id="GO:0005634">
    <property type="term" value="C:nucleus"/>
    <property type="evidence" value="ECO:0007669"/>
    <property type="project" value="UniProtKB-SubCell"/>
</dbReference>
<evidence type="ECO:0000313" key="13">
    <source>
        <dbReference type="EMBL" id="CAJ1055295.1"/>
    </source>
</evidence>
<dbReference type="SMART" id="SM00355">
    <property type="entry name" value="ZnF_C2H2"/>
    <property type="match status" value="13"/>
</dbReference>
<feature type="region of interest" description="Disordered" evidence="11">
    <location>
        <begin position="309"/>
        <end position="328"/>
    </location>
</feature>
<sequence length="930" mass="104992">MAQAIFEVLEGMDNQTVLAVQSLLDGQGGVPDPNSQNVSGTSTIQSMDDEDVFLCGKCKKQFNSLPAFMTHKREQCQSSAPSLSTVSLASTNAYTPVPSISTGPQTPANRQVSTYITVPPSPLTHTLVQGNVLVSDDVLMSAISAFTSIDQPMATMQTPIQSNLSMHTAGVSYLQHHHHHHHHHHHQQQQQQQQSSHPLPSNQTQAHPLPAGQPSQQPLSSQVPASHSNSVVQVYSTLPHMAGGGGAEIHTLGLQPFHPIQVPSQCVESQSFTTPPVYSPGKQCTKTKICSITTNLTELGDFEKVIIPKRPRSSKKSPDGTTEQLKGKGPKLKCNFCDKIFSKNFDLQQHIRSHTGEKPFQCIVCGRAFAQKSNVKKHMQTHKVWPMGVASTVSRLPITVKVVPVSSNEEEGVRKQQEQQQQQGEPEEEGSQQQSGQRREEEEAAQTEAPGEMKEGATEAQVDLEGSQGENGLPQVQSNQNQQCQSQTKQIVVIDSSYQCQFCASKFKTYFQLKSHLTQHKGEQVYKCVLKSCSQTFHKLDQFLEHIRTHQEQLTYRCHLCGKVFPSLFELGVHQYSHCFCPQQNTRKETTIYRCVKCQSRYSTQEALEQHLLTASHNYPCPHCQKVFPCERYFRRHLPTHGVGGRFKCQICKKAFKTEHYLKLHTRIHSGEKPYKCSLCEATFNRKDKVKRHMLIHEPFKKYKCPFRTHVGCTKEFNRPDKLKAHILSHSGIKPYKCLFCQKAFSRRAHMLEHQQSHTDNYRFRCSTCNKGFTRQSYYRDHKCPAAGNRTGAEGGGTEEEEEEEEEGDEVERVVTEEEKDGEEDQRRLMRKAKRSESEGDDEEEDSSKDSQEQETHEEEEDDEEEEEEEEEVEGRTDEVCQAAVSITTAEEQTEREEQEEEEGDGMKTGEGALEQIQSNDQNCLQQPCL</sequence>
<keyword evidence="14" id="KW-1185">Reference proteome</keyword>
<feature type="domain" description="C2H2-type" evidence="12">
    <location>
        <begin position="619"/>
        <end position="641"/>
    </location>
</feature>
<dbReference type="PROSITE" id="PS00028">
    <property type="entry name" value="ZINC_FINGER_C2H2_1"/>
    <property type="match status" value="10"/>
</dbReference>
<organism evidence="13 14">
    <name type="scientific">Xyrichtys novacula</name>
    <name type="common">Pearly razorfish</name>
    <name type="synonym">Hemipteronotus novacula</name>
    <dbReference type="NCBI Taxonomy" id="13765"/>
    <lineage>
        <taxon>Eukaryota</taxon>
        <taxon>Metazoa</taxon>
        <taxon>Chordata</taxon>
        <taxon>Craniata</taxon>
        <taxon>Vertebrata</taxon>
        <taxon>Euteleostomi</taxon>
        <taxon>Actinopterygii</taxon>
        <taxon>Neopterygii</taxon>
        <taxon>Teleostei</taxon>
        <taxon>Neoteleostei</taxon>
        <taxon>Acanthomorphata</taxon>
        <taxon>Eupercaria</taxon>
        <taxon>Labriformes</taxon>
        <taxon>Labridae</taxon>
        <taxon>Xyrichtys</taxon>
    </lineage>
</organism>
<feature type="compositionally biased region" description="Low complexity" evidence="11">
    <location>
        <begin position="208"/>
        <end position="226"/>
    </location>
</feature>
<evidence type="ECO:0000256" key="4">
    <source>
        <dbReference type="ARBA" id="ARBA00022771"/>
    </source>
</evidence>
<evidence type="ECO:0000259" key="12">
    <source>
        <dbReference type="PROSITE" id="PS50157"/>
    </source>
</evidence>
<dbReference type="FunFam" id="3.30.160.60:FF:000679">
    <property type="entry name" value="Zinc finger protein 341"/>
    <property type="match status" value="1"/>
</dbReference>
<protein>
    <submittedName>
        <fullName evidence="13">Zinc finger protein 341</fullName>
    </submittedName>
</protein>
<dbReference type="Pfam" id="PF12874">
    <property type="entry name" value="zf-met"/>
    <property type="match status" value="1"/>
</dbReference>
<feature type="compositionally biased region" description="Acidic residues" evidence="11">
    <location>
        <begin position="797"/>
        <end position="810"/>
    </location>
</feature>
<dbReference type="GO" id="GO:0008270">
    <property type="term" value="F:zinc ion binding"/>
    <property type="evidence" value="ECO:0007669"/>
    <property type="project" value="UniProtKB-KW"/>
</dbReference>
<keyword evidence="6" id="KW-0805">Transcription regulation</keyword>
<dbReference type="FunFam" id="3.30.160.60:FF:001031">
    <property type="entry name" value="zinc finger protein 341 isoform X1"/>
    <property type="match status" value="1"/>
</dbReference>
<evidence type="ECO:0000256" key="3">
    <source>
        <dbReference type="ARBA" id="ARBA00022737"/>
    </source>
</evidence>
<feature type="region of interest" description="Disordered" evidence="11">
    <location>
        <begin position="783"/>
        <end position="930"/>
    </location>
</feature>
<feature type="compositionally biased region" description="Basic residues" evidence="11">
    <location>
        <begin position="175"/>
        <end position="187"/>
    </location>
</feature>
<proteinExistence type="predicted"/>
<feature type="compositionally biased region" description="Low complexity" evidence="11">
    <location>
        <begin position="188"/>
        <end position="197"/>
    </location>
</feature>
<dbReference type="Gene3D" id="3.30.160.60">
    <property type="entry name" value="Classic Zinc Finger"/>
    <property type="match status" value="8"/>
</dbReference>
<evidence type="ECO:0000256" key="5">
    <source>
        <dbReference type="ARBA" id="ARBA00022833"/>
    </source>
</evidence>
<dbReference type="GO" id="GO:0003700">
    <property type="term" value="F:DNA-binding transcription factor activity"/>
    <property type="evidence" value="ECO:0007669"/>
    <property type="project" value="UniProtKB-ARBA"/>
</dbReference>
<evidence type="ECO:0000256" key="6">
    <source>
        <dbReference type="ARBA" id="ARBA00023015"/>
    </source>
</evidence>
<feature type="domain" description="C2H2-type" evidence="12">
    <location>
        <begin position="736"/>
        <end position="763"/>
    </location>
</feature>
<dbReference type="PANTHER" id="PTHR24379">
    <property type="entry name" value="KRAB AND ZINC FINGER DOMAIN-CONTAINING"/>
    <property type="match status" value="1"/>
</dbReference>